<dbReference type="RefSeq" id="WP_345652835.1">
    <property type="nucleotide sequence ID" value="NZ_BAABLY010000082.1"/>
</dbReference>
<protein>
    <recommendedName>
        <fullName evidence="4">Tail assembly chaperone E/41/14-like protein</fullName>
    </recommendedName>
</protein>
<keyword evidence="3" id="KW-1185">Reference proteome</keyword>
<evidence type="ECO:0000313" key="2">
    <source>
        <dbReference type="EMBL" id="MEQ3538741.1"/>
    </source>
</evidence>
<dbReference type="Proteomes" id="UP001464923">
    <property type="component" value="Unassembled WGS sequence"/>
</dbReference>
<organism evidence="2 3">
    <name type="scientific">Pseudonocardia tropica</name>
    <dbReference type="NCBI Taxonomy" id="681289"/>
    <lineage>
        <taxon>Bacteria</taxon>
        <taxon>Bacillati</taxon>
        <taxon>Actinomycetota</taxon>
        <taxon>Actinomycetes</taxon>
        <taxon>Pseudonocardiales</taxon>
        <taxon>Pseudonocardiaceae</taxon>
        <taxon>Pseudonocardia</taxon>
    </lineage>
</organism>
<name>A0ABV1JST6_9PSEU</name>
<accession>A0ABV1JST6</accession>
<reference evidence="2 3" key="1">
    <citation type="submission" date="2024-03" db="EMBL/GenBank/DDBJ databases">
        <title>Draft genome sequence of Pseudonocardia tropica JCM 19149.</title>
        <authorList>
            <person name="Butdee W."/>
            <person name="Duangmal K."/>
        </authorList>
    </citation>
    <scope>NUCLEOTIDE SEQUENCE [LARGE SCALE GENOMIC DNA]</scope>
    <source>
        <strain evidence="2 3">JCM 19149</strain>
    </source>
</reference>
<evidence type="ECO:0000256" key="1">
    <source>
        <dbReference type="SAM" id="MobiDB-lite"/>
    </source>
</evidence>
<feature type="compositionally biased region" description="Polar residues" evidence="1">
    <location>
        <begin position="1"/>
        <end position="15"/>
    </location>
</feature>
<dbReference type="EMBL" id="JBEDNP010000004">
    <property type="protein sequence ID" value="MEQ3538741.1"/>
    <property type="molecule type" value="Genomic_DNA"/>
</dbReference>
<evidence type="ECO:0000313" key="3">
    <source>
        <dbReference type="Proteomes" id="UP001464923"/>
    </source>
</evidence>
<evidence type="ECO:0008006" key="4">
    <source>
        <dbReference type="Google" id="ProtNLM"/>
    </source>
</evidence>
<feature type="region of interest" description="Disordered" evidence="1">
    <location>
        <begin position="1"/>
        <end position="33"/>
    </location>
</feature>
<sequence>MSESLTSTQIENTAQAEPKTEISDDGIIRLGGGPKKDRTVEMVPLFAINGKTYKVPKKLRPNVGLSIISHFEQLGPALGQMYLLRRVLGQEALDALLNYDDLDPADMKAITDKLTDMVFGSVEEESGN</sequence>
<gene>
    <name evidence="2" type="ORF">WHI96_07905</name>
</gene>
<comment type="caution">
    <text evidence="2">The sequence shown here is derived from an EMBL/GenBank/DDBJ whole genome shotgun (WGS) entry which is preliminary data.</text>
</comment>
<proteinExistence type="predicted"/>